<feature type="domain" description="Flagellar hook-length control protein-like C-terminal" evidence="2">
    <location>
        <begin position="194"/>
        <end position="266"/>
    </location>
</feature>
<name>A0ABY2J224_9MICO</name>
<protein>
    <submittedName>
        <fullName evidence="3">Flagellar hook-length control protein FliK</fullName>
    </submittedName>
</protein>
<feature type="region of interest" description="Disordered" evidence="1">
    <location>
        <begin position="261"/>
        <end position="301"/>
    </location>
</feature>
<evidence type="ECO:0000313" key="3">
    <source>
        <dbReference type="EMBL" id="TFC97589.1"/>
    </source>
</evidence>
<gene>
    <name evidence="3" type="ORF">E3O65_12550</name>
</gene>
<dbReference type="Proteomes" id="UP000298355">
    <property type="component" value="Unassembled WGS sequence"/>
</dbReference>
<dbReference type="Pfam" id="PF02120">
    <property type="entry name" value="Flg_hook"/>
    <property type="match status" value="1"/>
</dbReference>
<dbReference type="Gene3D" id="3.30.750.140">
    <property type="match status" value="1"/>
</dbReference>
<comment type="caution">
    <text evidence="3">The sequence shown here is derived from an EMBL/GenBank/DDBJ whole genome shotgun (WGS) entry which is preliminary data.</text>
</comment>
<feature type="compositionally biased region" description="Low complexity" evidence="1">
    <location>
        <begin position="261"/>
        <end position="271"/>
    </location>
</feature>
<keyword evidence="4" id="KW-1185">Reference proteome</keyword>
<dbReference type="EMBL" id="SOGJ01000023">
    <property type="protein sequence ID" value="TFC97589.1"/>
    <property type="molecule type" value="Genomic_DNA"/>
</dbReference>
<sequence>MSDPVAKATETATATSTVIATATVTAMATAVVGDTEADAEADAEADQEPAAEASSLAAAAPGAEIPGAVPRTAPGIPAPLAAGVPTDVPAAPPAPAEQLGAAPVVPAPPTAAFPAPVGGAAGAVRPGSDDPVALRPAGSADVTAPVAPLVPVGTPAPTAASSVAGVPTPAAAVPALPVPLTSQVSRTLFTLGAAANGDHVMTIRVSPDNLGPITVRAQVSVDGIRVELIAPTDLARDALRTILPDLRRDLTAGGMSAQLSLSADDQASDSAADWHDRTSARRDREAGDGTADASVAGSRPAALRAAGSHTIDVFA</sequence>
<feature type="compositionally biased region" description="Acidic residues" evidence="1">
    <location>
        <begin position="35"/>
        <end position="49"/>
    </location>
</feature>
<dbReference type="InterPro" id="IPR021136">
    <property type="entry name" value="Flagellar_hook_control-like_C"/>
</dbReference>
<reference evidence="3 4" key="1">
    <citation type="submission" date="2019-03" db="EMBL/GenBank/DDBJ databases">
        <title>Genomics of glacier-inhabiting Cryobacterium strains.</title>
        <authorList>
            <person name="Liu Q."/>
            <person name="Xin Y.-H."/>
        </authorList>
    </citation>
    <scope>NUCLEOTIDE SEQUENCE [LARGE SCALE GENOMIC DNA]</scope>
    <source>
        <strain evidence="3 4">TMT4-23</strain>
    </source>
</reference>
<keyword evidence="3" id="KW-0282">Flagellum</keyword>
<feature type="region of interest" description="Disordered" evidence="1">
    <location>
        <begin position="35"/>
        <end position="59"/>
    </location>
</feature>
<evidence type="ECO:0000313" key="4">
    <source>
        <dbReference type="Proteomes" id="UP000298355"/>
    </source>
</evidence>
<feature type="compositionally biased region" description="Low complexity" evidence="1">
    <location>
        <begin position="50"/>
        <end position="59"/>
    </location>
</feature>
<evidence type="ECO:0000259" key="2">
    <source>
        <dbReference type="Pfam" id="PF02120"/>
    </source>
</evidence>
<dbReference type="InterPro" id="IPR038610">
    <property type="entry name" value="FliK-like_C_sf"/>
</dbReference>
<accession>A0ABY2J224</accession>
<proteinExistence type="predicted"/>
<organism evidence="3 4">
    <name type="scientific">Cryobacterium breve</name>
    <dbReference type="NCBI Taxonomy" id="1259258"/>
    <lineage>
        <taxon>Bacteria</taxon>
        <taxon>Bacillati</taxon>
        <taxon>Actinomycetota</taxon>
        <taxon>Actinomycetes</taxon>
        <taxon>Micrococcales</taxon>
        <taxon>Microbacteriaceae</taxon>
        <taxon>Cryobacterium</taxon>
    </lineage>
</organism>
<evidence type="ECO:0000256" key="1">
    <source>
        <dbReference type="SAM" id="MobiDB-lite"/>
    </source>
</evidence>
<dbReference type="CDD" id="cd17470">
    <property type="entry name" value="T3SS_Flik_C"/>
    <property type="match status" value="1"/>
</dbReference>
<keyword evidence="3" id="KW-0966">Cell projection</keyword>
<dbReference type="RefSeq" id="WP_134364026.1">
    <property type="nucleotide sequence ID" value="NZ_SOGJ01000023.1"/>
</dbReference>
<feature type="compositionally biased region" description="Basic and acidic residues" evidence="1">
    <location>
        <begin position="272"/>
        <end position="287"/>
    </location>
</feature>
<keyword evidence="3" id="KW-0969">Cilium</keyword>